<dbReference type="EMBL" id="JBHTJS010000061">
    <property type="protein sequence ID" value="MFD1009500.1"/>
    <property type="molecule type" value="Genomic_DNA"/>
</dbReference>
<dbReference type="InterPro" id="IPR025668">
    <property type="entry name" value="Tnp_DDE_dom"/>
</dbReference>
<gene>
    <name evidence="2" type="ORF">ACFQ1C_15235</name>
</gene>
<dbReference type="Proteomes" id="UP001597048">
    <property type="component" value="Unassembled WGS sequence"/>
</dbReference>
<dbReference type="RefSeq" id="WP_319784046.1">
    <property type="nucleotide sequence ID" value="NZ_JBHTJS010000061.1"/>
</dbReference>
<proteinExistence type="predicted"/>
<dbReference type="NCBIfam" id="NF033579">
    <property type="entry name" value="transpos_IS5_2"/>
    <property type="match status" value="1"/>
</dbReference>
<reference evidence="3" key="1">
    <citation type="journal article" date="2019" name="Int. J. Syst. Evol. Microbiol.">
        <title>The Global Catalogue of Microorganisms (GCM) 10K type strain sequencing project: providing services to taxonomists for standard genome sequencing and annotation.</title>
        <authorList>
            <consortium name="The Broad Institute Genomics Platform"/>
            <consortium name="The Broad Institute Genome Sequencing Center for Infectious Disease"/>
            <person name="Wu L."/>
            <person name="Ma J."/>
        </authorList>
    </citation>
    <scope>NUCLEOTIDE SEQUENCE [LARGE SCALE GENOMIC DNA]</scope>
    <source>
        <strain evidence="3">CCUG 60525</strain>
    </source>
</reference>
<dbReference type="Pfam" id="PF13737">
    <property type="entry name" value="DDE_Tnp_1_5"/>
    <property type="match status" value="1"/>
</dbReference>
<dbReference type="PANTHER" id="PTHR34631">
    <property type="match status" value="1"/>
</dbReference>
<sequence>MGKARHNISNWRQYNRALINRGSLTFWVDEQAIQQWYSEHHGRRGRSFHYSDSAIETALMLKTFFGLPFRALEGFINSIFQLMDVPLTSPGYSCLCKRAQTVEIHYRLPSKGAVTHLVIDSTGLKVCGEGEWKQRKHGKSQRRIWRKLHLAVDAHTHEIIAAEVSLESVADSEVLPTLLNPLRRRLHQVSADGAYDTRNCHRFLLRKGSIATIPPRKNAGYWEDGHPRNDAVAALKSGQLAEWKAASGYHQRSLSETAMSRYKQLLSPTLSLRKYNGQVGEVLAGVKVMNKVIGLGMPVRQPLS</sequence>
<evidence type="ECO:0000313" key="3">
    <source>
        <dbReference type="Proteomes" id="UP001597048"/>
    </source>
</evidence>
<protein>
    <submittedName>
        <fullName evidence="2">IS5 family transposase</fullName>
    </submittedName>
</protein>
<feature type="domain" description="Transposase DDE" evidence="1">
    <location>
        <begin position="19"/>
        <end position="129"/>
    </location>
</feature>
<organism evidence="2 3">
    <name type="scientific">Oceanisphaera ostreae</name>
    <dbReference type="NCBI Taxonomy" id="914151"/>
    <lineage>
        <taxon>Bacteria</taxon>
        <taxon>Pseudomonadati</taxon>
        <taxon>Pseudomonadota</taxon>
        <taxon>Gammaproteobacteria</taxon>
        <taxon>Aeromonadales</taxon>
        <taxon>Aeromonadaceae</taxon>
        <taxon>Oceanisphaera</taxon>
    </lineage>
</organism>
<name>A0ABW3KJW2_9GAMM</name>
<comment type="caution">
    <text evidence="2">The sequence shown here is derived from an EMBL/GenBank/DDBJ whole genome shotgun (WGS) entry which is preliminary data.</text>
</comment>
<evidence type="ECO:0000313" key="2">
    <source>
        <dbReference type="EMBL" id="MFD1009500.1"/>
    </source>
</evidence>
<dbReference type="PANTHER" id="PTHR34631:SF3">
    <property type="entry name" value="ISSOD12 TRANSPOSASE TNPA_ISSOD12"/>
    <property type="match status" value="1"/>
</dbReference>
<dbReference type="InterPro" id="IPR053520">
    <property type="entry name" value="Transposase_Tn903"/>
</dbReference>
<dbReference type="InterPro" id="IPR053172">
    <property type="entry name" value="Tn903_transposase"/>
</dbReference>
<keyword evidence="3" id="KW-1185">Reference proteome</keyword>
<evidence type="ECO:0000259" key="1">
    <source>
        <dbReference type="Pfam" id="PF13737"/>
    </source>
</evidence>
<accession>A0ABW3KJW2</accession>